<dbReference type="InterPro" id="IPR055247">
    <property type="entry name" value="InsJ-like_HTH"/>
</dbReference>
<name>A0AAP5TEK3_9LACO</name>
<dbReference type="PANTHER" id="PTHR33795">
    <property type="entry name" value="INSERTION ELEMENT IS150 PROTEIN INSJ"/>
    <property type="match status" value="1"/>
</dbReference>
<evidence type="ECO:0000313" key="6">
    <source>
        <dbReference type="Proteomes" id="UP001275867"/>
    </source>
</evidence>
<evidence type="ECO:0000313" key="5">
    <source>
        <dbReference type="Proteomes" id="UP000077280"/>
    </source>
</evidence>
<reference evidence="4 5" key="1">
    <citation type="submission" date="2016-05" db="EMBL/GenBank/DDBJ databases">
        <title>Draft genome sequence of Pediococcus parvulus 2.6, a probiotic beta-glucan producer strain.</title>
        <authorList>
            <person name="Mohedano M.L."/>
            <person name="Perez-Ramos A."/>
            <person name="Duenas M.T."/>
            <person name="Lamontanara A."/>
            <person name="Orru L."/>
            <person name="Spano G."/>
            <person name="Capozzi V."/>
            <person name="Lopez P."/>
        </authorList>
    </citation>
    <scope>NUCLEOTIDE SEQUENCE [LARGE SCALE GENOMIC DNA]</scope>
    <source>
        <strain evidence="4 5">2.6</strain>
    </source>
</reference>
<dbReference type="Proteomes" id="UP000077280">
    <property type="component" value="Unassembled WGS sequence"/>
</dbReference>
<dbReference type="InterPro" id="IPR036388">
    <property type="entry name" value="WH-like_DNA-bd_sf"/>
</dbReference>
<sequence>MGRKGSRYSVEEKVFYIKLVQGGMSAKAIRQEYGVHDSQVAQWIERYNAGGVDALRSQHQQRVYSKELMLEVVQAYLAGSTSYPQLARQYDISNGSVIYQWVKRYTSGKPLTTTRRTTPMKDGRKTTQVERIEIAQWVIANGMNYTAATTQFNVSYGQVYTWVKKIKQGGPEGLADRRGKAKEDNGQLTELELKVLEIKRLKARLSNVSTEVAVLKKLQELERMDVLAKKNMSPFKRSHKK</sequence>
<evidence type="ECO:0000256" key="1">
    <source>
        <dbReference type="ARBA" id="ARBA00038232"/>
    </source>
</evidence>
<dbReference type="GeneID" id="93383945"/>
<dbReference type="InterPro" id="IPR052057">
    <property type="entry name" value="IS150/IS1296_orfA-like"/>
</dbReference>
<evidence type="ECO:0000259" key="2">
    <source>
        <dbReference type="Pfam" id="PF13518"/>
    </source>
</evidence>
<dbReference type="PANTHER" id="PTHR33795:SF1">
    <property type="entry name" value="INSERTION ELEMENT IS150 PROTEIN INSJ"/>
    <property type="match status" value="1"/>
</dbReference>
<dbReference type="EMBL" id="WERX01000013">
    <property type="protein sequence ID" value="MDV7694257.1"/>
    <property type="molecule type" value="Genomic_DNA"/>
</dbReference>
<proteinExistence type="inferred from homology"/>
<dbReference type="EMBL" id="LXND01000047">
    <property type="protein sequence ID" value="OAD64064.1"/>
    <property type="molecule type" value="Genomic_DNA"/>
</dbReference>
<keyword evidence="5" id="KW-1185">Reference proteome</keyword>
<feature type="domain" description="Insertion element IS150 protein InsJ-like helix-turn-helix" evidence="2">
    <location>
        <begin position="130"/>
        <end position="181"/>
    </location>
</feature>
<organism evidence="3 6">
    <name type="scientific">Pediococcus parvulus</name>
    <dbReference type="NCBI Taxonomy" id="54062"/>
    <lineage>
        <taxon>Bacteria</taxon>
        <taxon>Bacillati</taxon>
        <taxon>Bacillota</taxon>
        <taxon>Bacilli</taxon>
        <taxon>Lactobacillales</taxon>
        <taxon>Lactobacillaceae</taxon>
        <taxon>Pediococcus</taxon>
    </lineage>
</organism>
<feature type="domain" description="Insertion element IS150 protein InsJ-like helix-turn-helix" evidence="2">
    <location>
        <begin position="17"/>
        <end position="59"/>
    </location>
</feature>
<evidence type="ECO:0000313" key="3">
    <source>
        <dbReference type="EMBL" id="MDV7694257.1"/>
    </source>
</evidence>
<dbReference type="RefSeq" id="WP_068806516.1">
    <property type="nucleotide sequence ID" value="NZ_LXND01000047.1"/>
</dbReference>
<dbReference type="AlphaFoldDB" id="A0AAP5TEK3"/>
<protein>
    <submittedName>
        <fullName evidence="3">Helix-turn-helix domain-containing protein</fullName>
    </submittedName>
    <submittedName>
        <fullName evidence="4">Transposase</fullName>
    </submittedName>
</protein>
<gene>
    <name evidence="4" type="ORF">A7K95_06835</name>
    <name evidence="3" type="ORF">GA842_05015</name>
</gene>
<comment type="similarity">
    <text evidence="1">Belongs to the IS150/IS1296 orfA family.</text>
</comment>
<accession>A0AAP5TEK3</accession>
<feature type="domain" description="Insertion element IS150 protein InsJ-like helix-turn-helix" evidence="2">
    <location>
        <begin position="70"/>
        <end position="107"/>
    </location>
</feature>
<dbReference type="Pfam" id="PF13518">
    <property type="entry name" value="HTH_28"/>
    <property type="match status" value="3"/>
</dbReference>
<comment type="caution">
    <text evidence="3">The sequence shown here is derived from an EMBL/GenBank/DDBJ whole genome shotgun (WGS) entry which is preliminary data.</text>
</comment>
<dbReference type="GO" id="GO:0043565">
    <property type="term" value="F:sequence-specific DNA binding"/>
    <property type="evidence" value="ECO:0007669"/>
    <property type="project" value="InterPro"/>
</dbReference>
<dbReference type="InterPro" id="IPR010921">
    <property type="entry name" value="Trp_repressor/repl_initiator"/>
</dbReference>
<evidence type="ECO:0000313" key="4">
    <source>
        <dbReference type="EMBL" id="OAD64064.1"/>
    </source>
</evidence>
<dbReference type="Proteomes" id="UP001275867">
    <property type="component" value="Unassembled WGS sequence"/>
</dbReference>
<dbReference type="Gene3D" id="1.10.10.10">
    <property type="entry name" value="Winged helix-like DNA-binding domain superfamily/Winged helix DNA-binding domain"/>
    <property type="match status" value="3"/>
</dbReference>
<dbReference type="SUPFAM" id="SSF48295">
    <property type="entry name" value="TrpR-like"/>
    <property type="match status" value="3"/>
</dbReference>
<reference evidence="3" key="2">
    <citation type="submission" date="2019-10" db="EMBL/GenBank/DDBJ databases">
        <title>Malate fermentation in French cider.</title>
        <authorList>
            <person name="Cousin F.J."/>
            <person name="Medina Fernandez S."/>
            <person name="Misery B."/>
            <person name="Laplace J.-M."/>
            <person name="Cretenet M."/>
        </authorList>
    </citation>
    <scope>NUCLEOTIDE SEQUENCE</scope>
    <source>
        <strain evidence="3">UCMA15901</strain>
    </source>
</reference>